<evidence type="ECO:0000256" key="2">
    <source>
        <dbReference type="ARBA" id="ARBA00022840"/>
    </source>
</evidence>
<dbReference type="EMBL" id="DRLD01000319">
    <property type="protein sequence ID" value="HED11308.1"/>
    <property type="molecule type" value="Genomic_DNA"/>
</dbReference>
<dbReference type="SUPFAM" id="SSF52540">
    <property type="entry name" value="P-loop containing nucleoside triphosphate hydrolases"/>
    <property type="match status" value="1"/>
</dbReference>
<feature type="compositionally biased region" description="Basic residues" evidence="4">
    <location>
        <begin position="76"/>
        <end position="87"/>
    </location>
</feature>
<reference evidence="6" key="1">
    <citation type="journal article" date="2020" name="mSystems">
        <title>Genome- and Community-Level Interaction Insights into Carbon Utilization and Element Cycling Functions of Hydrothermarchaeota in Hydrothermal Sediment.</title>
        <authorList>
            <person name="Zhou Z."/>
            <person name="Liu Y."/>
            <person name="Xu W."/>
            <person name="Pan J."/>
            <person name="Luo Z.H."/>
            <person name="Li M."/>
        </authorList>
    </citation>
    <scope>NUCLEOTIDE SEQUENCE [LARGE SCALE GENOMIC DNA]</scope>
    <source>
        <strain evidence="6">HyVt-456</strain>
    </source>
</reference>
<dbReference type="Gene3D" id="6.10.140.430">
    <property type="match status" value="1"/>
</dbReference>
<dbReference type="Proteomes" id="UP000886005">
    <property type="component" value="Unassembled WGS sequence"/>
</dbReference>
<dbReference type="Pfam" id="PF00488">
    <property type="entry name" value="MutS_V"/>
    <property type="match status" value="1"/>
</dbReference>
<feature type="domain" description="DNA mismatch repair proteins mutS family" evidence="5">
    <location>
        <begin position="1"/>
        <end position="66"/>
    </location>
</feature>
<evidence type="ECO:0000256" key="3">
    <source>
        <dbReference type="ARBA" id="ARBA00023125"/>
    </source>
</evidence>
<dbReference type="AlphaFoldDB" id="A0A7V1PV06"/>
<evidence type="ECO:0000256" key="1">
    <source>
        <dbReference type="ARBA" id="ARBA00022741"/>
    </source>
</evidence>
<dbReference type="PANTHER" id="PTHR11361">
    <property type="entry name" value="DNA MISMATCH REPAIR PROTEIN MUTS FAMILY MEMBER"/>
    <property type="match status" value="1"/>
</dbReference>
<gene>
    <name evidence="6" type="ORF">ENJ10_11520</name>
</gene>
<dbReference type="GO" id="GO:0140664">
    <property type="term" value="F:ATP-dependent DNA damage sensor activity"/>
    <property type="evidence" value="ECO:0007669"/>
    <property type="project" value="InterPro"/>
</dbReference>
<evidence type="ECO:0000256" key="4">
    <source>
        <dbReference type="SAM" id="MobiDB-lite"/>
    </source>
</evidence>
<feature type="non-terminal residue" evidence="6">
    <location>
        <position position="1"/>
    </location>
</feature>
<comment type="caution">
    <text evidence="6">The sequence shown here is derived from an EMBL/GenBank/DDBJ whole genome shotgun (WGS) entry which is preliminary data.</text>
</comment>
<evidence type="ECO:0000313" key="6">
    <source>
        <dbReference type="EMBL" id="HED11308.1"/>
    </source>
</evidence>
<evidence type="ECO:0000259" key="5">
    <source>
        <dbReference type="SMART" id="SM00534"/>
    </source>
</evidence>
<keyword evidence="1" id="KW-0547">Nucleotide-binding</keyword>
<dbReference type="GO" id="GO:0006298">
    <property type="term" value="P:mismatch repair"/>
    <property type="evidence" value="ECO:0007669"/>
    <property type="project" value="InterPro"/>
</dbReference>
<keyword evidence="2" id="KW-0067">ATP-binding</keyword>
<protein>
    <submittedName>
        <fullName evidence="6">DNA mismatch repair protein MutS</fullName>
    </submittedName>
</protein>
<dbReference type="GO" id="GO:0030983">
    <property type="term" value="F:mismatched DNA binding"/>
    <property type="evidence" value="ECO:0007669"/>
    <property type="project" value="InterPro"/>
</dbReference>
<dbReference type="PANTHER" id="PTHR11361:SF34">
    <property type="entry name" value="DNA MISMATCH REPAIR PROTEIN MSH1, MITOCHONDRIAL"/>
    <property type="match status" value="1"/>
</dbReference>
<keyword evidence="3" id="KW-0238">DNA-binding</keyword>
<dbReference type="InterPro" id="IPR045076">
    <property type="entry name" value="MutS"/>
</dbReference>
<proteinExistence type="predicted"/>
<dbReference type="SMART" id="SM00534">
    <property type="entry name" value="MUTSac"/>
    <property type="match status" value="1"/>
</dbReference>
<dbReference type="GO" id="GO:0005524">
    <property type="term" value="F:ATP binding"/>
    <property type="evidence" value="ECO:0007669"/>
    <property type="project" value="UniProtKB-KW"/>
</dbReference>
<dbReference type="GO" id="GO:0005829">
    <property type="term" value="C:cytosol"/>
    <property type="evidence" value="ECO:0007669"/>
    <property type="project" value="TreeGrafter"/>
</dbReference>
<name>A0A7V1PV06_CALAY</name>
<organism evidence="6">
    <name type="scientific">Caldithrix abyssi</name>
    <dbReference type="NCBI Taxonomy" id="187145"/>
    <lineage>
        <taxon>Bacteria</taxon>
        <taxon>Pseudomonadati</taxon>
        <taxon>Calditrichota</taxon>
        <taxon>Calditrichia</taxon>
        <taxon>Calditrichales</taxon>
        <taxon>Calditrichaceae</taxon>
        <taxon>Caldithrix</taxon>
    </lineage>
</organism>
<feature type="region of interest" description="Disordered" evidence="4">
    <location>
        <begin position="71"/>
        <end position="99"/>
    </location>
</feature>
<accession>A0A7V1PV06</accession>
<dbReference type="InterPro" id="IPR000432">
    <property type="entry name" value="DNA_mismatch_repair_MutS_C"/>
</dbReference>
<dbReference type="Gene3D" id="3.40.50.300">
    <property type="entry name" value="P-loop containing nucleotide triphosphate hydrolases"/>
    <property type="match status" value="1"/>
</dbReference>
<dbReference type="InterPro" id="IPR027417">
    <property type="entry name" value="P-loop_NTPase"/>
</dbReference>
<sequence>YHELTELALLLPRVHNYNVAVEEHGDQVIFLRKIIPGGTDNSYGIYVAQLAGLPPELIERAREILQNLEANELNPHSRKPRLARRRPGRDVDQNQINLFAPPRPSAVESRLKEIDVNNLTPIQALQKLDELKKMSGK</sequence>